<dbReference type="Proteomes" id="UP001225596">
    <property type="component" value="Unassembled WGS sequence"/>
</dbReference>
<evidence type="ECO:0000313" key="3">
    <source>
        <dbReference type="Proteomes" id="UP001225596"/>
    </source>
</evidence>
<feature type="region of interest" description="Disordered" evidence="1">
    <location>
        <begin position="1"/>
        <end position="25"/>
    </location>
</feature>
<evidence type="ECO:0000256" key="1">
    <source>
        <dbReference type="SAM" id="MobiDB-lite"/>
    </source>
</evidence>
<accession>A0ABU1BM68</accession>
<proteinExistence type="predicted"/>
<gene>
    <name evidence="2" type="ORF">Q8A64_06580</name>
</gene>
<dbReference type="RefSeq" id="WP_338435993.1">
    <property type="nucleotide sequence ID" value="NZ_JAUYVH010000002.1"/>
</dbReference>
<feature type="compositionally biased region" description="Acidic residues" evidence="1">
    <location>
        <begin position="7"/>
        <end position="16"/>
    </location>
</feature>
<reference evidence="2 3" key="1">
    <citation type="submission" date="2023-08" db="EMBL/GenBank/DDBJ databases">
        <title>Oxalobacteraceae gen .nov., isolated from river sludge outside the plant.</title>
        <authorList>
            <person name="Zhao S.Y."/>
        </authorList>
    </citation>
    <scope>NUCLEOTIDE SEQUENCE [LARGE SCALE GENOMIC DNA]</scope>
    <source>
        <strain evidence="2 3">R-40</strain>
    </source>
</reference>
<name>A0ABU1BM68_9BURK</name>
<comment type="caution">
    <text evidence="2">The sequence shown here is derived from an EMBL/GenBank/DDBJ whole genome shotgun (WGS) entry which is preliminary data.</text>
</comment>
<organism evidence="2 3">
    <name type="scientific">Keguizhuia sedimenti</name>
    <dbReference type="NCBI Taxonomy" id="3064264"/>
    <lineage>
        <taxon>Bacteria</taxon>
        <taxon>Pseudomonadati</taxon>
        <taxon>Pseudomonadota</taxon>
        <taxon>Betaproteobacteria</taxon>
        <taxon>Burkholderiales</taxon>
        <taxon>Oxalobacteraceae</taxon>
        <taxon>Keguizhuia</taxon>
    </lineage>
</organism>
<keyword evidence="3" id="KW-1185">Reference proteome</keyword>
<protein>
    <submittedName>
        <fullName evidence="2">Uncharacterized protein</fullName>
    </submittedName>
</protein>
<dbReference type="EMBL" id="JAUYVH010000002">
    <property type="protein sequence ID" value="MDQ9170077.1"/>
    <property type="molecule type" value="Genomic_DNA"/>
</dbReference>
<evidence type="ECO:0000313" key="2">
    <source>
        <dbReference type="EMBL" id="MDQ9170077.1"/>
    </source>
</evidence>
<sequence length="86" mass="9332">MPAAPELPEESEEELELPSPLEPELPVAPLVAPLSMLPEPMLLEPELPLIPDEPPLIPELSLLVAPALGDELVEPDMPEPTEDDWA</sequence>